<dbReference type="AlphaFoldDB" id="A0A839DRC7"/>
<proteinExistence type="predicted"/>
<evidence type="ECO:0000313" key="2">
    <source>
        <dbReference type="Proteomes" id="UP000569329"/>
    </source>
</evidence>
<evidence type="ECO:0000313" key="1">
    <source>
        <dbReference type="EMBL" id="MBA8823623.1"/>
    </source>
</evidence>
<comment type="caution">
    <text evidence="1">The sequence shown here is derived from an EMBL/GenBank/DDBJ whole genome shotgun (WGS) entry which is preliminary data.</text>
</comment>
<sequence length="290" mass="31700">MRPEVLLATCSELPSSNEDDSPLPAALAELGVRASWVAWDDPAVDFGRADLVVLRSTWDYPNRRAEFLRWCESVPALANPAGVVRWNTDKSYLVELADLGVGVVRTHLVEPGGEVEWPAGEFVVKPSVGAGSRDAARFDSTTPADAEAHLKWLHSRDRTAVVQPYQRAVDREGETALVFLCGVYSHGFVKGPMLRSSTDESGLFVSEGLSPSHPAAELRRAAEDVLDTTCKLLDLSRSELLYARVDLVRGEGGEPLLLELELSEPSLGFRQTGPDARLRFASAVRAHLNR</sequence>
<dbReference type="EMBL" id="JACGWZ010000001">
    <property type="protein sequence ID" value="MBA8823623.1"/>
    <property type="molecule type" value="Genomic_DNA"/>
</dbReference>
<dbReference type="InterPro" id="IPR053191">
    <property type="entry name" value="DcsG_Biosynth_Enzyme"/>
</dbReference>
<protein>
    <recommendedName>
        <fullName evidence="3">ATP-grasp domain-containing protein</fullName>
    </recommendedName>
</protein>
<dbReference type="Proteomes" id="UP000569329">
    <property type="component" value="Unassembled WGS sequence"/>
</dbReference>
<dbReference type="RefSeq" id="WP_182542899.1">
    <property type="nucleotide sequence ID" value="NZ_JACGWZ010000001.1"/>
</dbReference>
<accession>A0A839DRC7</accession>
<name>A0A839DRC7_9PSEU</name>
<gene>
    <name evidence="1" type="ORF">FHX42_000952</name>
</gene>
<dbReference type="PANTHER" id="PTHR39217:SF1">
    <property type="entry name" value="GLUTATHIONE SYNTHETASE"/>
    <property type="match status" value="1"/>
</dbReference>
<evidence type="ECO:0008006" key="3">
    <source>
        <dbReference type="Google" id="ProtNLM"/>
    </source>
</evidence>
<keyword evidence="2" id="KW-1185">Reference proteome</keyword>
<reference evidence="1 2" key="1">
    <citation type="submission" date="2020-07" db="EMBL/GenBank/DDBJ databases">
        <title>Sequencing the genomes of 1000 actinobacteria strains.</title>
        <authorList>
            <person name="Klenk H.-P."/>
        </authorList>
    </citation>
    <scope>NUCLEOTIDE SEQUENCE [LARGE SCALE GENOMIC DNA]</scope>
    <source>
        <strain evidence="1 2">DSM 45975</strain>
    </source>
</reference>
<dbReference type="SUPFAM" id="SSF56059">
    <property type="entry name" value="Glutathione synthetase ATP-binding domain-like"/>
    <property type="match status" value="1"/>
</dbReference>
<dbReference type="PANTHER" id="PTHR39217">
    <property type="match status" value="1"/>
</dbReference>
<organism evidence="1 2">
    <name type="scientific">Halosaccharopolyspora lacisalsi</name>
    <dbReference type="NCBI Taxonomy" id="1000566"/>
    <lineage>
        <taxon>Bacteria</taxon>
        <taxon>Bacillati</taxon>
        <taxon>Actinomycetota</taxon>
        <taxon>Actinomycetes</taxon>
        <taxon>Pseudonocardiales</taxon>
        <taxon>Pseudonocardiaceae</taxon>
        <taxon>Halosaccharopolyspora</taxon>
    </lineage>
</organism>